<keyword evidence="2" id="KW-1185">Reference proteome</keyword>
<dbReference type="Gene3D" id="3.40.50.1010">
    <property type="entry name" value="5'-nuclease"/>
    <property type="match status" value="1"/>
</dbReference>
<proteinExistence type="predicted"/>
<dbReference type="AlphaFoldDB" id="A0A1H6F6A6"/>
<dbReference type="Proteomes" id="UP000236724">
    <property type="component" value="Unassembled WGS sequence"/>
</dbReference>
<gene>
    <name evidence="1" type="ORF">MBHS_00371</name>
</gene>
<name>A0A1H6F6A6_9GAMM</name>
<protein>
    <recommendedName>
        <fullName evidence="3">PIN domain-containing protein</fullName>
    </recommendedName>
</protein>
<reference evidence="1 2" key="1">
    <citation type="submission" date="2016-10" db="EMBL/GenBank/DDBJ databases">
        <authorList>
            <person name="de Groot N.N."/>
        </authorList>
    </citation>
    <scope>NUCLEOTIDE SEQUENCE [LARGE SCALE GENOMIC DNA]</scope>
    <source>
        <strain evidence="1">MBHS1</strain>
    </source>
</reference>
<accession>A0A1H6F6A6</accession>
<organism evidence="1 2">
    <name type="scientific">Candidatus Venteria ishoeyi</name>
    <dbReference type="NCBI Taxonomy" id="1899563"/>
    <lineage>
        <taxon>Bacteria</taxon>
        <taxon>Pseudomonadati</taxon>
        <taxon>Pseudomonadota</taxon>
        <taxon>Gammaproteobacteria</taxon>
        <taxon>Thiotrichales</taxon>
        <taxon>Thiotrichaceae</taxon>
        <taxon>Venteria</taxon>
    </lineage>
</organism>
<dbReference type="SUPFAM" id="SSF88723">
    <property type="entry name" value="PIN domain-like"/>
    <property type="match status" value="1"/>
</dbReference>
<dbReference type="EMBL" id="FMSV02000059">
    <property type="protein sequence ID" value="SEH04525.1"/>
    <property type="molecule type" value="Genomic_DNA"/>
</dbReference>
<dbReference type="InterPro" id="IPR029060">
    <property type="entry name" value="PIN-like_dom_sf"/>
</dbReference>
<evidence type="ECO:0008006" key="3">
    <source>
        <dbReference type="Google" id="ProtNLM"/>
    </source>
</evidence>
<sequence>MLEFWLQTILNDYADNILDFTAEESQVWGRLRVPHYENTLDKQIAATALIYGLTLVTRNISDFTDTGIQLLNPFSLDIS</sequence>
<evidence type="ECO:0000313" key="2">
    <source>
        <dbReference type="Proteomes" id="UP000236724"/>
    </source>
</evidence>
<evidence type="ECO:0000313" key="1">
    <source>
        <dbReference type="EMBL" id="SEH04525.1"/>
    </source>
</evidence>